<dbReference type="PANTHER" id="PTHR43666:SF1">
    <property type="entry name" value="CONSERVED PROTEIN"/>
    <property type="match status" value="1"/>
</dbReference>
<dbReference type="GO" id="GO:0008237">
    <property type="term" value="F:metallopeptidase activity"/>
    <property type="evidence" value="ECO:0007669"/>
    <property type="project" value="InterPro"/>
</dbReference>
<reference evidence="2" key="2">
    <citation type="submission" date="2020-09" db="EMBL/GenBank/DDBJ databases">
        <authorList>
            <person name="Sun Q."/>
            <person name="Ohkuma M."/>
        </authorList>
    </citation>
    <scope>NUCLEOTIDE SEQUENCE</scope>
    <source>
        <strain evidence="2">JCM 3091</strain>
    </source>
</reference>
<keyword evidence="3" id="KW-1185">Reference proteome</keyword>
<dbReference type="Gene3D" id="3.30.2290.10">
    <property type="entry name" value="PmbA/TldD superfamily"/>
    <property type="match status" value="1"/>
</dbReference>
<dbReference type="EMBL" id="BMQC01000002">
    <property type="protein sequence ID" value="GGK16742.1"/>
    <property type="molecule type" value="Genomic_DNA"/>
</dbReference>
<comment type="caution">
    <text evidence="2">The sequence shown here is derived from an EMBL/GenBank/DDBJ whole genome shotgun (WGS) entry which is preliminary data.</text>
</comment>
<organism evidence="2 3">
    <name type="scientific">Pilimelia terevasa</name>
    <dbReference type="NCBI Taxonomy" id="53372"/>
    <lineage>
        <taxon>Bacteria</taxon>
        <taxon>Bacillati</taxon>
        <taxon>Actinomycetota</taxon>
        <taxon>Actinomycetes</taxon>
        <taxon>Micromonosporales</taxon>
        <taxon>Micromonosporaceae</taxon>
        <taxon>Pilimelia</taxon>
    </lineage>
</organism>
<dbReference type="Pfam" id="PF19289">
    <property type="entry name" value="PmbA_TldD_3rd"/>
    <property type="match status" value="1"/>
</dbReference>
<feature type="domain" description="Metalloprotease TldD/E C-terminal" evidence="1">
    <location>
        <begin position="216"/>
        <end position="446"/>
    </location>
</feature>
<dbReference type="AlphaFoldDB" id="A0A8J3BNN3"/>
<dbReference type="Proteomes" id="UP000662200">
    <property type="component" value="Unassembled WGS sequence"/>
</dbReference>
<accession>A0A8J3BNN3</accession>
<name>A0A8J3BNN3_9ACTN</name>
<proteinExistence type="predicted"/>
<dbReference type="InterPro" id="IPR036059">
    <property type="entry name" value="TldD/PmbA_sf"/>
</dbReference>
<dbReference type="SUPFAM" id="SSF111283">
    <property type="entry name" value="Putative modulator of DNA gyrase, PmbA/TldD"/>
    <property type="match status" value="1"/>
</dbReference>
<reference evidence="2" key="1">
    <citation type="journal article" date="2014" name="Int. J. Syst. Evol. Microbiol.">
        <title>Complete genome sequence of Corynebacterium casei LMG S-19264T (=DSM 44701T), isolated from a smear-ripened cheese.</title>
        <authorList>
            <consortium name="US DOE Joint Genome Institute (JGI-PGF)"/>
            <person name="Walter F."/>
            <person name="Albersmeier A."/>
            <person name="Kalinowski J."/>
            <person name="Ruckert C."/>
        </authorList>
    </citation>
    <scope>NUCLEOTIDE SEQUENCE</scope>
    <source>
        <strain evidence="2">JCM 3091</strain>
    </source>
</reference>
<evidence type="ECO:0000313" key="3">
    <source>
        <dbReference type="Proteomes" id="UP000662200"/>
    </source>
</evidence>
<dbReference type="RefSeq" id="WP_189112687.1">
    <property type="nucleotide sequence ID" value="NZ_BMQC01000002.1"/>
</dbReference>
<gene>
    <name evidence="2" type="ORF">GCM10010124_06690</name>
</gene>
<dbReference type="GO" id="GO:0006508">
    <property type="term" value="P:proteolysis"/>
    <property type="evidence" value="ECO:0007669"/>
    <property type="project" value="InterPro"/>
</dbReference>
<evidence type="ECO:0000313" key="2">
    <source>
        <dbReference type="EMBL" id="GGK16742.1"/>
    </source>
</evidence>
<sequence>MTQELDHATRVLAEVAATGGGEAAVAVRRTANALTRFANSVIHQNVADETTTVLLTLHAQGRTASGSTTLTTPDGLAALVARTRAAAALCPPDATWPGLAPPTPLTGSAPCDEATAGAEPAVRAAQVRAFVDAAGGLSTAGYCRTTAHVGAFANSAGQAVTGAVSEAGIDGIARLGGADAVARDAAVRVADLDGAVLGARAAGKVRALGDPVDLPPGDYEVVLEAGAVADILENFGAHGFNGKTFAERRSFAELGAAQFDPAVTMVADVAEGGLPFDSEGTPRGRLALVDAGTTAGVAHDRRSAAEVGAAANGYAVAGSSWGPFPLYLGLEPGPAGGAGPAHPAVDPAAAALVAGVARGLLVTDFWYTRILDTRSLVITGLTRNGVWLIEDGQVVRPVTNLRFTQAYPRALAPGNVRAVGGTPTRVPREWLGGWMNSPALHLAHWHFTGGAAG</sequence>
<dbReference type="InterPro" id="IPR035068">
    <property type="entry name" value="TldD/PmbA_N"/>
</dbReference>
<protein>
    <recommendedName>
        <fullName evidence="1">Metalloprotease TldD/E C-terminal domain-containing protein</fullName>
    </recommendedName>
</protein>
<dbReference type="InterPro" id="IPR045569">
    <property type="entry name" value="Metalloprtase-TldD/E_C"/>
</dbReference>
<dbReference type="PANTHER" id="PTHR43666">
    <property type="entry name" value="TLDD PROTEIN"/>
    <property type="match status" value="1"/>
</dbReference>
<evidence type="ECO:0000259" key="1">
    <source>
        <dbReference type="Pfam" id="PF19289"/>
    </source>
</evidence>